<dbReference type="InterPro" id="IPR000297">
    <property type="entry name" value="PPIase_PpiC"/>
</dbReference>
<feature type="compositionally biased region" description="Low complexity" evidence="2">
    <location>
        <begin position="348"/>
        <end position="362"/>
    </location>
</feature>
<keyword evidence="1" id="KW-0697">Rotamase</keyword>
<evidence type="ECO:0000256" key="1">
    <source>
        <dbReference type="PROSITE-ProRule" id="PRU00278"/>
    </source>
</evidence>
<sequence>MLRTKLLKKGILLALTAVLVIVLAAGCGKKEETPNNGGTNGEKPATGQTKAPGEGEGKVIATYKDGTITDGEFNKYTSFFGIVNPQTAMYLSIPQLKEQFLREYIGYKVLSSRLTPTDEEKKKTQEETDAFYTQVKTAMEQNPELKKTLDDAKLTEADIKYFYNMIMAIMKSEESKVTDDQVKTYFEKTKDDYNVITARHILVATADASTGEELRTEEEALKRAKNVKAKLDAGGDWNALAKEFSDDGGSKEKGGLYESQEAKAWVPEFKDAANKQEINKIGEPVKTDYGYHVIKVEKRESTAFDKLTDEKKLTLKQTVASENLNAFMTTELPGLITKIDLPQEEAPAGDGATNGGAANDGATNGGTTNGGATNNGKTNEAPTDDKKEETK</sequence>
<keyword evidence="3" id="KW-0732">Signal</keyword>
<dbReference type="InterPro" id="IPR027304">
    <property type="entry name" value="Trigger_fact/SurA_dom_sf"/>
</dbReference>
<dbReference type="InterPro" id="IPR050245">
    <property type="entry name" value="PrsA_foldase"/>
</dbReference>
<feature type="region of interest" description="Disordered" evidence="2">
    <location>
        <begin position="340"/>
        <end position="391"/>
    </location>
</feature>
<evidence type="ECO:0000259" key="4">
    <source>
        <dbReference type="PROSITE" id="PS50198"/>
    </source>
</evidence>
<name>A0ABV6JIB4_9BACL</name>
<feature type="region of interest" description="Disordered" evidence="2">
    <location>
        <begin position="31"/>
        <end position="56"/>
    </location>
</feature>
<dbReference type="SUPFAM" id="SSF54534">
    <property type="entry name" value="FKBP-like"/>
    <property type="match status" value="1"/>
</dbReference>
<dbReference type="PANTHER" id="PTHR47245:SF2">
    <property type="entry name" value="PEPTIDYL-PROLYL CIS-TRANS ISOMERASE HP_0175-RELATED"/>
    <property type="match status" value="1"/>
</dbReference>
<proteinExistence type="predicted"/>
<dbReference type="Proteomes" id="UP001589818">
    <property type="component" value="Unassembled WGS sequence"/>
</dbReference>
<protein>
    <submittedName>
        <fullName evidence="5">Peptidylprolyl isomerase</fullName>
        <ecNumber evidence="5">5.2.1.8</ecNumber>
    </submittedName>
</protein>
<dbReference type="RefSeq" id="WP_204822598.1">
    <property type="nucleotide sequence ID" value="NZ_JANHOF010000026.1"/>
</dbReference>
<dbReference type="SUPFAM" id="SSF109998">
    <property type="entry name" value="Triger factor/SurA peptide-binding domain-like"/>
    <property type="match status" value="1"/>
</dbReference>
<dbReference type="Pfam" id="PF13616">
    <property type="entry name" value="Rotamase_3"/>
    <property type="match status" value="1"/>
</dbReference>
<dbReference type="PROSITE" id="PS50198">
    <property type="entry name" value="PPIC_PPIASE_2"/>
    <property type="match status" value="1"/>
</dbReference>
<feature type="chain" id="PRO_5045455220" evidence="3">
    <location>
        <begin position="25"/>
        <end position="391"/>
    </location>
</feature>
<evidence type="ECO:0000256" key="3">
    <source>
        <dbReference type="SAM" id="SignalP"/>
    </source>
</evidence>
<dbReference type="Gene3D" id="3.10.50.40">
    <property type="match status" value="1"/>
</dbReference>
<gene>
    <name evidence="5" type="ORF">ACFFJ8_30325</name>
</gene>
<dbReference type="GO" id="GO:0003755">
    <property type="term" value="F:peptidyl-prolyl cis-trans isomerase activity"/>
    <property type="evidence" value="ECO:0007669"/>
    <property type="project" value="UniProtKB-EC"/>
</dbReference>
<feature type="signal peptide" evidence="3">
    <location>
        <begin position="1"/>
        <end position="24"/>
    </location>
</feature>
<reference evidence="5 6" key="1">
    <citation type="submission" date="2024-09" db="EMBL/GenBank/DDBJ databases">
        <authorList>
            <person name="Sun Q."/>
            <person name="Mori K."/>
        </authorList>
    </citation>
    <scope>NUCLEOTIDE SEQUENCE [LARGE SCALE GENOMIC DNA]</scope>
    <source>
        <strain evidence="5 6">CCM 4839</strain>
    </source>
</reference>
<dbReference type="PROSITE" id="PS51257">
    <property type="entry name" value="PROKAR_LIPOPROTEIN"/>
    <property type="match status" value="1"/>
</dbReference>
<keyword evidence="6" id="KW-1185">Reference proteome</keyword>
<feature type="domain" description="PpiC" evidence="4">
    <location>
        <begin position="193"/>
        <end position="298"/>
    </location>
</feature>
<organism evidence="5 6">
    <name type="scientific">Paenibacillus mendelii</name>
    <dbReference type="NCBI Taxonomy" id="206163"/>
    <lineage>
        <taxon>Bacteria</taxon>
        <taxon>Bacillati</taxon>
        <taxon>Bacillota</taxon>
        <taxon>Bacilli</taxon>
        <taxon>Bacillales</taxon>
        <taxon>Paenibacillaceae</taxon>
        <taxon>Paenibacillus</taxon>
    </lineage>
</organism>
<evidence type="ECO:0000313" key="5">
    <source>
        <dbReference type="EMBL" id="MFC0395655.1"/>
    </source>
</evidence>
<accession>A0ABV6JIB4</accession>
<dbReference type="EMBL" id="JBHLVF010000042">
    <property type="protein sequence ID" value="MFC0395655.1"/>
    <property type="molecule type" value="Genomic_DNA"/>
</dbReference>
<evidence type="ECO:0000313" key="6">
    <source>
        <dbReference type="Proteomes" id="UP001589818"/>
    </source>
</evidence>
<keyword evidence="1 5" id="KW-0413">Isomerase</keyword>
<dbReference type="InterPro" id="IPR046357">
    <property type="entry name" value="PPIase_dom_sf"/>
</dbReference>
<evidence type="ECO:0000256" key="2">
    <source>
        <dbReference type="SAM" id="MobiDB-lite"/>
    </source>
</evidence>
<dbReference type="EC" id="5.2.1.8" evidence="5"/>
<comment type="caution">
    <text evidence="5">The sequence shown here is derived from an EMBL/GenBank/DDBJ whole genome shotgun (WGS) entry which is preliminary data.</text>
</comment>
<dbReference type="PANTHER" id="PTHR47245">
    <property type="entry name" value="PEPTIDYLPROLYL ISOMERASE"/>
    <property type="match status" value="1"/>
</dbReference>